<keyword evidence="9" id="KW-0812">Transmembrane</keyword>
<accession>A0A9P6JKR4</accession>
<keyword evidence="9" id="KW-0472">Membrane</keyword>
<evidence type="ECO:0000256" key="1">
    <source>
        <dbReference type="ARBA" id="ARBA00005641"/>
    </source>
</evidence>
<dbReference type="AlphaFoldDB" id="A0A9P6JKR4"/>
<dbReference type="GO" id="GO:0005576">
    <property type="term" value="C:extracellular region"/>
    <property type="evidence" value="ECO:0007669"/>
    <property type="project" value="TreeGrafter"/>
</dbReference>
<reference evidence="10" key="1">
    <citation type="submission" date="2020-11" db="EMBL/GenBank/DDBJ databases">
        <authorList>
            <consortium name="DOE Joint Genome Institute"/>
            <person name="Ahrendt S."/>
            <person name="Riley R."/>
            <person name="Andreopoulos W."/>
            <person name="Labutti K."/>
            <person name="Pangilinan J."/>
            <person name="Ruiz-Duenas F.J."/>
            <person name="Barrasa J.M."/>
            <person name="Sanchez-Garcia M."/>
            <person name="Camarero S."/>
            <person name="Miyauchi S."/>
            <person name="Serrano A."/>
            <person name="Linde D."/>
            <person name="Babiker R."/>
            <person name="Drula E."/>
            <person name="Ayuso-Fernandez I."/>
            <person name="Pacheco R."/>
            <person name="Padilla G."/>
            <person name="Ferreira P."/>
            <person name="Barriuso J."/>
            <person name="Kellner H."/>
            <person name="Castanera R."/>
            <person name="Alfaro M."/>
            <person name="Ramirez L."/>
            <person name="Pisabarro A.G."/>
            <person name="Kuo A."/>
            <person name="Tritt A."/>
            <person name="Lipzen A."/>
            <person name="He G."/>
            <person name="Yan M."/>
            <person name="Ng V."/>
            <person name="Cullen D."/>
            <person name="Martin F."/>
            <person name="Rosso M.-N."/>
            <person name="Henrissat B."/>
            <person name="Hibbett D."/>
            <person name="Martinez A.T."/>
            <person name="Grigoriev I.V."/>
        </authorList>
    </citation>
    <scope>NUCLEOTIDE SEQUENCE</scope>
    <source>
        <strain evidence="10">CBS 506.95</strain>
    </source>
</reference>
<evidence type="ECO:0000313" key="11">
    <source>
        <dbReference type="Proteomes" id="UP000807306"/>
    </source>
</evidence>
<keyword evidence="11" id="KW-1185">Reference proteome</keyword>
<dbReference type="Proteomes" id="UP000807306">
    <property type="component" value="Unassembled WGS sequence"/>
</dbReference>
<evidence type="ECO:0000256" key="6">
    <source>
        <dbReference type="ARBA" id="ARBA00036824"/>
    </source>
</evidence>
<proteinExistence type="inferred from homology"/>
<protein>
    <recommendedName>
        <fullName evidence="7">glucan 1,3-beta-glucosidase</fullName>
        <ecNumber evidence="7">3.2.1.58</ecNumber>
    </recommendedName>
</protein>
<keyword evidence="2 10" id="KW-0378">Hydrolase</keyword>
<name>A0A9P6JKR4_9AGAR</name>
<dbReference type="PANTHER" id="PTHR31297">
    <property type="entry name" value="GLUCAN ENDO-1,6-BETA-GLUCOSIDASE B"/>
    <property type="match status" value="1"/>
</dbReference>
<evidence type="ECO:0000256" key="9">
    <source>
        <dbReference type="SAM" id="Phobius"/>
    </source>
</evidence>
<dbReference type="EMBL" id="MU157898">
    <property type="protein sequence ID" value="KAF9524461.1"/>
    <property type="molecule type" value="Genomic_DNA"/>
</dbReference>
<dbReference type="InterPro" id="IPR050386">
    <property type="entry name" value="Glycosyl_hydrolase_5"/>
</dbReference>
<evidence type="ECO:0000256" key="2">
    <source>
        <dbReference type="ARBA" id="ARBA00022801"/>
    </source>
</evidence>
<dbReference type="InterPro" id="IPR017853">
    <property type="entry name" value="GH"/>
</dbReference>
<comment type="caution">
    <text evidence="10">The sequence shown here is derived from an EMBL/GenBank/DDBJ whole genome shotgun (WGS) entry which is preliminary data.</text>
</comment>
<comment type="catalytic activity">
    <reaction evidence="6">
        <text>Successive hydrolysis of beta-D-glucose units from the non-reducing ends of (1-&gt;3)-beta-D-glucans, releasing alpha-glucose.</text>
        <dbReference type="EC" id="3.2.1.58"/>
    </reaction>
</comment>
<evidence type="ECO:0000256" key="3">
    <source>
        <dbReference type="ARBA" id="ARBA00023180"/>
    </source>
</evidence>
<comment type="similarity">
    <text evidence="1">Belongs to the glycosyl hydrolase 5 (cellulase A) family.</text>
</comment>
<dbReference type="EC" id="3.2.1.58" evidence="7"/>
<dbReference type="GO" id="GO:0009251">
    <property type="term" value="P:glucan catabolic process"/>
    <property type="evidence" value="ECO:0007669"/>
    <property type="project" value="TreeGrafter"/>
</dbReference>
<dbReference type="PANTHER" id="PTHR31297:SF34">
    <property type="entry name" value="GLUCAN 1,3-BETA-GLUCOSIDASE 2"/>
    <property type="match status" value="1"/>
</dbReference>
<dbReference type="OrthoDB" id="62120at2759"/>
<organism evidence="10 11">
    <name type="scientific">Crepidotus variabilis</name>
    <dbReference type="NCBI Taxonomy" id="179855"/>
    <lineage>
        <taxon>Eukaryota</taxon>
        <taxon>Fungi</taxon>
        <taxon>Dikarya</taxon>
        <taxon>Basidiomycota</taxon>
        <taxon>Agaricomycotina</taxon>
        <taxon>Agaricomycetes</taxon>
        <taxon>Agaricomycetidae</taxon>
        <taxon>Agaricales</taxon>
        <taxon>Agaricineae</taxon>
        <taxon>Crepidotaceae</taxon>
        <taxon>Crepidotus</taxon>
    </lineage>
</organism>
<keyword evidence="9" id="KW-1133">Transmembrane helix</keyword>
<keyword evidence="4" id="KW-0326">Glycosidase</keyword>
<dbReference type="Gene3D" id="3.20.20.80">
    <property type="entry name" value="Glycosidases"/>
    <property type="match status" value="1"/>
</dbReference>
<feature type="region of interest" description="Disordered" evidence="8">
    <location>
        <begin position="52"/>
        <end position="81"/>
    </location>
</feature>
<dbReference type="GO" id="GO:0071555">
    <property type="term" value="P:cell wall organization"/>
    <property type="evidence" value="ECO:0007669"/>
    <property type="project" value="UniProtKB-KW"/>
</dbReference>
<dbReference type="GO" id="GO:0009986">
    <property type="term" value="C:cell surface"/>
    <property type="evidence" value="ECO:0007669"/>
    <property type="project" value="TreeGrafter"/>
</dbReference>
<evidence type="ECO:0000256" key="4">
    <source>
        <dbReference type="ARBA" id="ARBA00023295"/>
    </source>
</evidence>
<dbReference type="SUPFAM" id="SSF51445">
    <property type="entry name" value="(Trans)glycosidases"/>
    <property type="match status" value="1"/>
</dbReference>
<evidence type="ECO:0000313" key="10">
    <source>
        <dbReference type="EMBL" id="KAF9524461.1"/>
    </source>
</evidence>
<feature type="compositionally biased region" description="Low complexity" evidence="8">
    <location>
        <begin position="54"/>
        <end position="75"/>
    </location>
</feature>
<sequence>MSPVSRYATPQSKWYRKKWNIFPLVLLVVAAVFAAVFFPLYLRKTTQQHVSTKSSTGASPGSPGSGVPNPSSPSGATSGVDGSLIKLQNGTEFTYRNSFGGYWVQDPADPFNNNARPNSWTPPLNTSWKWGEDRAFGVNLGGWLVLEPFITPDIYQRYPGSKDEYDLSLAMAADTANGGLKQLENHYDTFITEQDIADIAAAGLNFLRVPLAFWAIETWPGEPFLAKTSWKYFIRLLGWARKYGLRIYLDFHAVPGSQNGYNHSGKQGSVNFLNGNMGLANAQRTLYYIRILTEFISQPEYKDLIPAFGIVNEALIQTIGREEMFGFYLKAHDMIREITGYGEGQGPYIMVHDGFQPLEYWTGFLAGSDRVVLDSHPYFSFAGQNDAPLDVNGDTGLPGGPWPIAACDGWGSTFNTSRKNFGITIGGEFSSSPNDCGLYLLGIKATSSNPNCATFDDWESYTDQFKEGARNYFLGSADAIRDWFFWTWKIAPSGASGKIEIPLWSYSLGWQNGWIPKDPRDTIGACQTFSKKEPKPFDGQYAPWATGTTSSIPDATRAAFPWPPAKVSHAQLPVNILPTYTNTAPIITLPPATFTAAPAKITEPVKGWFDSKDSEGGISPIQGCQYPDRYNGNYTDIPLPTQPCTGT</sequence>
<evidence type="ECO:0000256" key="7">
    <source>
        <dbReference type="ARBA" id="ARBA00038929"/>
    </source>
</evidence>
<keyword evidence="5" id="KW-0961">Cell wall biogenesis/degradation</keyword>
<feature type="transmembrane region" description="Helical" evidence="9">
    <location>
        <begin position="21"/>
        <end position="42"/>
    </location>
</feature>
<evidence type="ECO:0000256" key="8">
    <source>
        <dbReference type="SAM" id="MobiDB-lite"/>
    </source>
</evidence>
<gene>
    <name evidence="10" type="ORF">CPB83DRAFT_897859</name>
</gene>
<evidence type="ECO:0000256" key="5">
    <source>
        <dbReference type="ARBA" id="ARBA00023316"/>
    </source>
</evidence>
<dbReference type="GO" id="GO:0004338">
    <property type="term" value="F:glucan exo-1,3-beta-glucosidase activity"/>
    <property type="evidence" value="ECO:0007669"/>
    <property type="project" value="UniProtKB-EC"/>
</dbReference>
<keyword evidence="3" id="KW-0325">Glycoprotein</keyword>